<dbReference type="InterPro" id="IPR024555">
    <property type="entry name" value="PX-associated"/>
</dbReference>
<dbReference type="InterPro" id="IPR024554">
    <property type="entry name" value="LEC1-like_C"/>
</dbReference>
<dbReference type="Pfam" id="PF00787">
    <property type="entry name" value="PX"/>
    <property type="match status" value="1"/>
</dbReference>
<evidence type="ECO:0000313" key="4">
    <source>
        <dbReference type="Proteomes" id="UP000242525"/>
    </source>
</evidence>
<gene>
    <name evidence="3" type="ORF">BN980_GECA03s07204g</name>
</gene>
<protein>
    <submittedName>
        <fullName evidence="3">Similar to Saccharomyces cerevisiae YPR097W Protein that contains a Phox homology (PX) domain and binds phosphoinositides</fullName>
    </submittedName>
</protein>
<dbReference type="AlphaFoldDB" id="A0A0J9X6H2"/>
<feature type="domain" description="PX" evidence="2">
    <location>
        <begin position="172"/>
        <end position="326"/>
    </location>
</feature>
<evidence type="ECO:0000259" key="2">
    <source>
        <dbReference type="PROSITE" id="PS50195"/>
    </source>
</evidence>
<dbReference type="InterPro" id="IPR047168">
    <property type="entry name" value="LEC1-like"/>
</dbReference>
<dbReference type="Pfam" id="PF12825">
    <property type="entry name" value="DUF3818"/>
    <property type="match status" value="1"/>
</dbReference>
<organism evidence="3 4">
    <name type="scientific">Geotrichum candidum</name>
    <name type="common">Oospora lactis</name>
    <name type="synonym">Dipodascus geotrichum</name>
    <dbReference type="NCBI Taxonomy" id="1173061"/>
    <lineage>
        <taxon>Eukaryota</taxon>
        <taxon>Fungi</taxon>
        <taxon>Dikarya</taxon>
        <taxon>Ascomycota</taxon>
        <taxon>Saccharomycotina</taxon>
        <taxon>Dipodascomycetes</taxon>
        <taxon>Dipodascales</taxon>
        <taxon>Dipodascaceae</taxon>
        <taxon>Geotrichum</taxon>
    </lineage>
</organism>
<evidence type="ECO:0000256" key="1">
    <source>
        <dbReference type="SAM" id="MobiDB-lite"/>
    </source>
</evidence>
<dbReference type="Gene3D" id="3.30.1520.10">
    <property type="entry name" value="Phox-like domain"/>
    <property type="match status" value="1"/>
</dbReference>
<dbReference type="GO" id="GO:0035091">
    <property type="term" value="F:phosphatidylinositol binding"/>
    <property type="evidence" value="ECO:0007669"/>
    <property type="project" value="InterPro"/>
</dbReference>
<dbReference type="CDD" id="cd06869">
    <property type="entry name" value="PX_UP2_fungi"/>
    <property type="match status" value="1"/>
</dbReference>
<dbReference type="InterPro" id="IPR001683">
    <property type="entry name" value="PX_dom"/>
</dbReference>
<reference evidence="3" key="1">
    <citation type="submission" date="2014-03" db="EMBL/GenBank/DDBJ databases">
        <authorList>
            <person name="Casaregola S."/>
        </authorList>
    </citation>
    <scope>NUCLEOTIDE SEQUENCE [LARGE SCALE GENOMIC DNA]</scope>
    <source>
        <strain evidence="3">CLIB 918</strain>
    </source>
</reference>
<keyword evidence="4" id="KW-1185">Reference proteome</keyword>
<dbReference type="PANTHER" id="PTHR47185:SF1">
    <property type="entry name" value="PX DOMAIN-CONTAINING PROTEIN YPR097W"/>
    <property type="match status" value="1"/>
</dbReference>
<comment type="caution">
    <text evidence="3">The sequence shown here is derived from an EMBL/GenBank/DDBJ whole genome shotgun (WGS) entry which is preliminary data.</text>
</comment>
<dbReference type="OrthoDB" id="2117459at2759"/>
<feature type="region of interest" description="Disordered" evidence="1">
    <location>
        <begin position="226"/>
        <end position="289"/>
    </location>
</feature>
<dbReference type="InterPro" id="IPR036871">
    <property type="entry name" value="PX_dom_sf"/>
</dbReference>
<accession>A0A0J9X6H2</accession>
<dbReference type="PANTHER" id="PTHR47185">
    <property type="entry name" value="PX DOMAIN-CONTAINING PROTEIN YPR097W"/>
    <property type="match status" value="1"/>
</dbReference>
<name>A0A0J9X6H2_GEOCN</name>
<dbReference type="STRING" id="1173061.A0A0J9X6H2"/>
<dbReference type="Proteomes" id="UP000242525">
    <property type="component" value="Unassembled WGS sequence"/>
</dbReference>
<sequence length="868" mass="99520">MTELLSPIQEHYLKRELVRAQISYEVQQLSDFKSIASLGPPFVGAGGALHDGYSKLPVMTHIFNAQVQTFPFINSVNPKEFWEDKVQTFVESLAQKDLSSSADRAEETKRRRIGRKLTNLIALYLSSGLQTTTPMEKTAFVQPPAEDGVRNIDLDKIVVDLYDAHYINDIDVNVVGVRIVSERHGFLYEDHAEFMIKAQFRGAPPVYVARRYSEFRKLQTQLEKEFPGKPLPTLPSHNKSTTIMGDFDDSDSISAASEESDHENESSNRPNPIAKFFSGNKKQVSTYPREKQRITLRSYLRALLRNTQVVKSQSLLEFLFRDRLKPTLEELKDMDNRRRLDIKRIEDQIEFYKIATERARVLEVHMSEFKQDLMAPGGLQKIFSEIRTKDSVDQLSPKFQKFLEWAEIEFGGTLYNMFVADDSSPEFFSQVSRIHKLVPYTLLRAVLRVSNPMAIMKGVIDLFLAQPLGRRSLLQNILIMVLSDDIKVQEKAITELKKKVNNASIVASFEAYLDASYSVKEEIRARNSDLIMSIITSPMISQMSPEAVMEIEAWYTAWNSAVEGKHVENSDYVESFSNLTELFKLMVRKRDKDQIQNLWDEASTMGLVKTLFTIFYGPLVEVFRSAKVHEAVGDFEKFMSDLMRVVRAAEGNALSSDPNQMVQEFYELCQRHVPALYKFIHQVYVHDNGLFDEIMMWISGIMEFLRNGNGKKLDLNEVCRQGQVNAGVDIAKVQREIDSIVAWIDERREWREQQRAHKKSTSDNTQAIKEWQDALPTHGLDGSAFGLDEKDLAEVADDEESDLDDDLSDEEADIGLSAVEQERRRRARLLRRVEQQAHAPVRPEVTELPKLREFFQLALSEVLRPTVV</sequence>
<dbReference type="EMBL" id="CCBN010000003">
    <property type="protein sequence ID" value="CDO52756.1"/>
    <property type="molecule type" value="Genomic_DNA"/>
</dbReference>
<dbReference type="SUPFAM" id="SSF64268">
    <property type="entry name" value="PX domain"/>
    <property type="match status" value="1"/>
</dbReference>
<dbReference type="Pfam" id="PF12828">
    <property type="entry name" value="PXB"/>
    <property type="match status" value="1"/>
</dbReference>
<evidence type="ECO:0000313" key="3">
    <source>
        <dbReference type="EMBL" id="CDO52756.1"/>
    </source>
</evidence>
<dbReference type="PROSITE" id="PS50195">
    <property type="entry name" value="PX"/>
    <property type="match status" value="1"/>
</dbReference>
<proteinExistence type="predicted"/>
<dbReference type="SMART" id="SM00312">
    <property type="entry name" value="PX"/>
    <property type="match status" value="1"/>
</dbReference>